<feature type="compositionally biased region" description="Acidic residues" evidence="1">
    <location>
        <begin position="162"/>
        <end position="174"/>
    </location>
</feature>
<feature type="region of interest" description="Disordered" evidence="1">
    <location>
        <begin position="128"/>
        <end position="414"/>
    </location>
</feature>
<protein>
    <submittedName>
        <fullName evidence="3">Uncharacterized protein DDB_G0290685-like isoform X3</fullName>
    </submittedName>
</protein>
<dbReference type="GeneID" id="117365809"/>
<feature type="compositionally biased region" description="Basic and acidic residues" evidence="1">
    <location>
        <begin position="178"/>
        <end position="193"/>
    </location>
</feature>
<reference evidence="3" key="1">
    <citation type="submission" date="2025-08" db="UniProtKB">
        <authorList>
            <consortium name="RefSeq"/>
        </authorList>
    </citation>
    <scope>IDENTIFICATION</scope>
</reference>
<dbReference type="AlphaFoldDB" id="A0A6P8S3R7"/>
<organism evidence="2 3">
    <name type="scientific">Geotrypetes seraphini</name>
    <name type="common">Gaboon caecilian</name>
    <name type="synonym">Caecilia seraphini</name>
    <dbReference type="NCBI Taxonomy" id="260995"/>
    <lineage>
        <taxon>Eukaryota</taxon>
        <taxon>Metazoa</taxon>
        <taxon>Chordata</taxon>
        <taxon>Craniata</taxon>
        <taxon>Vertebrata</taxon>
        <taxon>Euteleostomi</taxon>
        <taxon>Amphibia</taxon>
        <taxon>Gymnophiona</taxon>
        <taxon>Geotrypetes</taxon>
    </lineage>
</organism>
<dbReference type="RefSeq" id="XP_033812549.1">
    <property type="nucleotide sequence ID" value="XM_033956658.1"/>
</dbReference>
<sequence length="424" mass="45516">MEPPTDTDLAAPLQDLSKPEEGPVKDNATQKSEVCSDSWFLGLSQFGPLKYVFKLLQAMAAALSLSDEVERDISCPSSPAGRRCVNGTKRLGRLLCFLFSIIPHWLQCLLGYPVPKDIGECDAPEEVRKSPLKPLGKGSKRKQDDVDLEDQHSWIEVLEKDLPEEDEEDEEDGTYEPSKSESDSEEQRSKNDTESDLEFEEKNGVVLLKESQYSEDMELGTSETFVQEQNSSGEALEGKADDDQDGSQPGEALEGKADDDQDGSQPGEALEGKADDDQDGSQPGEALEGKADDDQDGSQPGEALEGKADDDQDGSQPGEALEGKADDDQDGSQPGEALEGKADDDQDGSQPGEALEGKADDDQDGSQPGEALEGKADDDQDGSQPGEALEGKADDDQDGSQPGEALEGKADDDQDCSLTCYFSH</sequence>
<evidence type="ECO:0000313" key="2">
    <source>
        <dbReference type="Proteomes" id="UP000515159"/>
    </source>
</evidence>
<proteinExistence type="predicted"/>
<keyword evidence="2" id="KW-1185">Reference proteome</keyword>
<gene>
    <name evidence="3" type="primary">LOC117365809</name>
</gene>
<accession>A0A6P8S3R7</accession>
<feature type="compositionally biased region" description="Basic and acidic residues" evidence="1">
    <location>
        <begin position="141"/>
        <end position="161"/>
    </location>
</feature>
<evidence type="ECO:0000256" key="1">
    <source>
        <dbReference type="SAM" id="MobiDB-lite"/>
    </source>
</evidence>
<name>A0A6P8S3R7_GEOSA</name>
<feature type="compositionally biased region" description="Polar residues" evidence="1">
    <location>
        <begin position="221"/>
        <end position="233"/>
    </location>
</feature>
<feature type="region of interest" description="Disordered" evidence="1">
    <location>
        <begin position="1"/>
        <end position="30"/>
    </location>
</feature>
<evidence type="ECO:0000313" key="3">
    <source>
        <dbReference type="RefSeq" id="XP_033812549.1"/>
    </source>
</evidence>
<dbReference type="Proteomes" id="UP000515159">
    <property type="component" value="Chromosome 8"/>
</dbReference>